<evidence type="ECO:0000256" key="1">
    <source>
        <dbReference type="SAM" id="MobiDB-lite"/>
    </source>
</evidence>
<evidence type="ECO:0000313" key="2">
    <source>
        <dbReference type="EMBL" id="CAB3912826.1"/>
    </source>
</evidence>
<reference evidence="2 3" key="1">
    <citation type="submission" date="2020-04" db="EMBL/GenBank/DDBJ databases">
        <authorList>
            <person name="De Canck E."/>
        </authorList>
    </citation>
    <scope>NUCLEOTIDE SEQUENCE [LARGE SCALE GENOMIC DNA]</scope>
    <source>
        <strain evidence="2 3">LMG 3415</strain>
    </source>
</reference>
<comment type="caution">
    <text evidence="2">The sequence shown here is derived from an EMBL/GenBank/DDBJ whole genome shotgun (WGS) entry which is preliminary data.</text>
</comment>
<sequence length="242" mass="26386">MLSQESASLPLLGSFRKPHSNALRSIELQTIVFISNVYGLRLFIVLCRAYLPNNQLMTSLSNNGSSPTASQTQTLNMRPPPGRGGTFSAFRRDGNHAGSSVNRGNSMGGWMPVPAALLQMVGVWDAACSQAAAAALLHFDRLYWQERLVAFRKACHRLSARYGNGISGATSEAAQENKGWGYAPLELLDMLEDLDTACVLAAAAEQNPSKRENWDECIDMQRAARELLDSATPTHLVPLVPR</sequence>
<feature type="compositionally biased region" description="Polar residues" evidence="1">
    <location>
        <begin position="62"/>
        <end position="76"/>
    </location>
</feature>
<gene>
    <name evidence="2" type="ORF">LMG3415_05066</name>
</gene>
<evidence type="ECO:0000313" key="3">
    <source>
        <dbReference type="Proteomes" id="UP000507140"/>
    </source>
</evidence>
<name>A0ABM8LKB0_9BURK</name>
<organism evidence="2 3">
    <name type="scientific">Achromobacter mucicolens</name>
    <dbReference type="NCBI Taxonomy" id="1389922"/>
    <lineage>
        <taxon>Bacteria</taxon>
        <taxon>Pseudomonadati</taxon>
        <taxon>Pseudomonadota</taxon>
        <taxon>Betaproteobacteria</taxon>
        <taxon>Burkholderiales</taxon>
        <taxon>Alcaligenaceae</taxon>
        <taxon>Achromobacter</taxon>
    </lineage>
</organism>
<proteinExistence type="predicted"/>
<keyword evidence="3" id="KW-1185">Reference proteome</keyword>
<protein>
    <submittedName>
        <fullName evidence="2">Uncharacterized protein</fullName>
    </submittedName>
</protein>
<dbReference type="Proteomes" id="UP000507140">
    <property type="component" value="Unassembled WGS sequence"/>
</dbReference>
<dbReference type="EMBL" id="CADIKR010000008">
    <property type="protein sequence ID" value="CAB3912826.1"/>
    <property type="molecule type" value="Genomic_DNA"/>
</dbReference>
<feature type="region of interest" description="Disordered" evidence="1">
    <location>
        <begin position="62"/>
        <end position="91"/>
    </location>
</feature>
<accession>A0ABM8LKB0</accession>